<accession>L8PEZ5</accession>
<dbReference type="AlphaFoldDB" id="L8PEZ5"/>
<evidence type="ECO:0000313" key="2">
    <source>
        <dbReference type="Proteomes" id="UP000011205"/>
    </source>
</evidence>
<sequence>MGTASAPTQLLGWAWPLVTIKVAPGWLPLAASTA</sequence>
<reference evidence="1 2" key="1">
    <citation type="journal article" date="2013" name="Genome Announc.">
        <title>Draft Genome Sequence of Streptomyces viridochromogenes Strain Tu57, Producer of Avilamycin.</title>
        <authorList>
            <person name="Gruning B.A."/>
            <person name="Erxleben A."/>
            <person name="Hahnlein A."/>
            <person name="Gunther S."/>
        </authorList>
    </citation>
    <scope>NUCLEOTIDE SEQUENCE [LARGE SCALE GENOMIC DNA]</scope>
    <source>
        <strain evidence="1 2">Tue57</strain>
    </source>
</reference>
<dbReference type="Proteomes" id="UP000011205">
    <property type="component" value="Unassembled WGS sequence"/>
</dbReference>
<organism evidence="1 2">
    <name type="scientific">Streptomyces viridochromogenes Tue57</name>
    <dbReference type="NCBI Taxonomy" id="1160705"/>
    <lineage>
        <taxon>Bacteria</taxon>
        <taxon>Bacillati</taxon>
        <taxon>Actinomycetota</taxon>
        <taxon>Actinomycetes</taxon>
        <taxon>Kitasatosporales</taxon>
        <taxon>Streptomycetaceae</taxon>
        <taxon>Streptomyces</taxon>
    </lineage>
</organism>
<protein>
    <submittedName>
        <fullName evidence="1">Uncharacterized protein</fullName>
    </submittedName>
</protein>
<name>L8PEZ5_STRVR</name>
<proteinExistence type="predicted"/>
<evidence type="ECO:0000313" key="1">
    <source>
        <dbReference type="EMBL" id="ELS54633.1"/>
    </source>
</evidence>
<dbReference type="EMBL" id="AMLP01000131">
    <property type="protein sequence ID" value="ELS54633.1"/>
    <property type="molecule type" value="Genomic_DNA"/>
</dbReference>
<comment type="caution">
    <text evidence="1">The sequence shown here is derived from an EMBL/GenBank/DDBJ whole genome shotgun (WGS) entry which is preliminary data.</text>
</comment>
<gene>
    <name evidence="1" type="ORF">STVIR_4414</name>
</gene>